<evidence type="ECO:0000313" key="2">
    <source>
        <dbReference type="Proteomes" id="UP000054843"/>
    </source>
</evidence>
<comment type="caution">
    <text evidence="1">The sequence shown here is derived from an EMBL/GenBank/DDBJ whole genome shotgun (WGS) entry which is preliminary data.</text>
</comment>
<protein>
    <submittedName>
        <fullName evidence="1">Uncharacterized protein</fullName>
    </submittedName>
</protein>
<accession>A0A0V1MV95</accession>
<dbReference type="EMBL" id="JYDO01000039">
    <property type="protein sequence ID" value="KRZ75390.1"/>
    <property type="molecule type" value="Genomic_DNA"/>
</dbReference>
<name>A0A0V1MV95_9BILA</name>
<dbReference type="Proteomes" id="UP000054843">
    <property type="component" value="Unassembled WGS sequence"/>
</dbReference>
<evidence type="ECO:0000313" key="1">
    <source>
        <dbReference type="EMBL" id="KRZ75390.1"/>
    </source>
</evidence>
<dbReference type="AlphaFoldDB" id="A0A0V1MV95"/>
<proteinExistence type="predicted"/>
<gene>
    <name evidence="1" type="ORF">T10_13637</name>
</gene>
<sequence length="64" mass="7356">MAHLIQTHQCEVFSDWSTLILVTASYMCPTFAKLTSGIYLYDSQLSPLLRITFHAFTIDLYLPK</sequence>
<organism evidence="1 2">
    <name type="scientific">Trichinella papuae</name>
    <dbReference type="NCBI Taxonomy" id="268474"/>
    <lineage>
        <taxon>Eukaryota</taxon>
        <taxon>Metazoa</taxon>
        <taxon>Ecdysozoa</taxon>
        <taxon>Nematoda</taxon>
        <taxon>Enoplea</taxon>
        <taxon>Dorylaimia</taxon>
        <taxon>Trichinellida</taxon>
        <taxon>Trichinellidae</taxon>
        <taxon>Trichinella</taxon>
    </lineage>
</organism>
<reference evidence="1 2" key="1">
    <citation type="submission" date="2015-01" db="EMBL/GenBank/DDBJ databases">
        <title>Evolution of Trichinella species and genotypes.</title>
        <authorList>
            <person name="Korhonen P.K."/>
            <person name="Edoardo P."/>
            <person name="Giuseppe L.R."/>
            <person name="Gasser R.B."/>
        </authorList>
    </citation>
    <scope>NUCLEOTIDE SEQUENCE [LARGE SCALE GENOMIC DNA]</scope>
    <source>
        <strain evidence="1">ISS1980</strain>
    </source>
</reference>
<keyword evidence="2" id="KW-1185">Reference proteome</keyword>